<evidence type="ECO:0000256" key="6">
    <source>
        <dbReference type="ARBA" id="ARBA00023134"/>
    </source>
</evidence>
<name>A0A198UMK7_MORCA</name>
<feature type="domain" description="Tr-type G" evidence="8">
    <location>
        <begin position="38"/>
        <end position="257"/>
    </location>
</feature>
<dbReference type="PANTHER" id="PTHR23115">
    <property type="entry name" value="TRANSLATION FACTOR"/>
    <property type="match status" value="1"/>
</dbReference>
<evidence type="ECO:0000256" key="7">
    <source>
        <dbReference type="SAM" id="MobiDB-lite"/>
    </source>
</evidence>
<organism evidence="9 10">
    <name type="scientific">Moraxella catarrhalis</name>
    <name type="common">Branhamella catarrhalis</name>
    <dbReference type="NCBI Taxonomy" id="480"/>
    <lineage>
        <taxon>Bacteria</taxon>
        <taxon>Pseudomonadati</taxon>
        <taxon>Pseudomonadota</taxon>
        <taxon>Gammaproteobacteria</taxon>
        <taxon>Moraxellales</taxon>
        <taxon>Moraxellaceae</taxon>
        <taxon>Moraxella</taxon>
    </lineage>
</organism>
<dbReference type="NCBIfam" id="TIGR02034">
    <property type="entry name" value="CysN"/>
    <property type="match status" value="1"/>
</dbReference>
<dbReference type="GO" id="GO:0004781">
    <property type="term" value="F:sulfate adenylyltransferase (ATP) activity"/>
    <property type="evidence" value="ECO:0007669"/>
    <property type="project" value="UniProtKB-EC"/>
</dbReference>
<dbReference type="FunFam" id="3.40.50.300:FF:000119">
    <property type="entry name" value="Sulfate adenylyltransferase subunit 1"/>
    <property type="match status" value="1"/>
</dbReference>
<dbReference type="InterPro" id="IPR009001">
    <property type="entry name" value="Transl_elong_EF1A/Init_IF2_C"/>
</dbReference>
<dbReference type="GO" id="GO:0006790">
    <property type="term" value="P:sulfur compound metabolic process"/>
    <property type="evidence" value="ECO:0007669"/>
    <property type="project" value="InterPro"/>
</dbReference>
<dbReference type="InterPro" id="IPR050100">
    <property type="entry name" value="TRAFAC_GTPase_members"/>
</dbReference>
<dbReference type="AlphaFoldDB" id="A0A198UMK7"/>
<dbReference type="GO" id="GO:0005524">
    <property type="term" value="F:ATP binding"/>
    <property type="evidence" value="ECO:0007669"/>
    <property type="project" value="UniProtKB-KW"/>
</dbReference>
<dbReference type="Gene3D" id="3.40.50.300">
    <property type="entry name" value="P-loop containing nucleotide triphosphate hydrolases"/>
    <property type="match status" value="1"/>
</dbReference>
<dbReference type="GO" id="GO:0003924">
    <property type="term" value="F:GTPase activity"/>
    <property type="evidence" value="ECO:0007669"/>
    <property type="project" value="InterPro"/>
</dbReference>
<keyword evidence="5" id="KW-0067">ATP-binding</keyword>
<dbReference type="InterPro" id="IPR009000">
    <property type="entry name" value="Transl_B-barrel_sf"/>
</dbReference>
<evidence type="ECO:0000256" key="5">
    <source>
        <dbReference type="ARBA" id="ARBA00022840"/>
    </source>
</evidence>
<sequence>MIEPSSPQADRQSMYQNKQIHKQIISQKDSQMSHLNTHAPLRFITAGSVDDGKSTLIGRLLYDSKALLTDQLYNLNNTKTAGDAIDFSALTDGLLAEREQGITIDVAYRYFSTAKRKFIIADTPGHEQYTRNMVTGASTAHAAVVLIDASQIDFGQAEVQLLPQTKRHSAILKHLRCPHIIVAINKMDLLNFDENKFNTVVCAYKKLAAQLDLQDVKFVPVSALNGDNIVHKSQNTPWYQGGALLEILESLPVGEAVLTDTAAFHLPVQYVLRADGDKKDDFRGYQGRIESGSVSVGDEVRVEPSGRISRIQEIISPNGAVSQASVGEQITITLTDDIDISRGDSIVSAASQTLPTKRLRATLCWFDERALNPARKYLLKHTTQTVFAKVDEIYHVWDVHTLSNFADQSTLNINDIGEVSMHLQKPILATPYAQNTATGSFILIDEATYHTVAGGMILAEETEDF</sequence>
<accession>A0A198UMK7</accession>
<dbReference type="SUPFAM" id="SSF50465">
    <property type="entry name" value="EF-Tu/eEF-1alpha/eIF2-gamma C-terminal domain"/>
    <property type="match status" value="1"/>
</dbReference>
<dbReference type="EMBL" id="LXHC01000005">
    <property type="protein sequence ID" value="OAU97723.1"/>
    <property type="molecule type" value="Genomic_DNA"/>
</dbReference>
<keyword evidence="4" id="KW-0547">Nucleotide-binding</keyword>
<dbReference type="SUPFAM" id="SSF52540">
    <property type="entry name" value="P-loop containing nucleoside triphosphate hydrolases"/>
    <property type="match status" value="1"/>
</dbReference>
<dbReference type="CDD" id="cd04095">
    <property type="entry name" value="CysN_NoDQ_III"/>
    <property type="match status" value="1"/>
</dbReference>
<dbReference type="PROSITE" id="PS00301">
    <property type="entry name" value="G_TR_1"/>
    <property type="match status" value="1"/>
</dbReference>
<keyword evidence="6" id="KW-0342">GTP-binding</keyword>
<dbReference type="InterPro" id="IPR044139">
    <property type="entry name" value="CysN_NoDQ_III"/>
</dbReference>
<dbReference type="InterPro" id="IPR011779">
    <property type="entry name" value="SO4_adenylTrfase_lsu"/>
</dbReference>
<proteinExistence type="predicted"/>
<evidence type="ECO:0000256" key="2">
    <source>
        <dbReference type="ARBA" id="ARBA00022679"/>
    </source>
</evidence>
<protein>
    <recommendedName>
        <fullName evidence="1">sulfate adenylyltransferase</fullName>
        <ecNumber evidence="1">2.7.7.4</ecNumber>
    </recommendedName>
</protein>
<dbReference type="EC" id="2.7.7.4" evidence="1"/>
<dbReference type="SUPFAM" id="SSF50447">
    <property type="entry name" value="Translation proteins"/>
    <property type="match status" value="1"/>
</dbReference>
<keyword evidence="10" id="KW-1185">Reference proteome</keyword>
<evidence type="ECO:0000313" key="10">
    <source>
        <dbReference type="Proteomes" id="UP000078228"/>
    </source>
</evidence>
<dbReference type="eggNOG" id="COG2895">
    <property type="taxonomic scope" value="Bacteria"/>
</dbReference>
<dbReference type="InterPro" id="IPR041757">
    <property type="entry name" value="CysN_GTP-bd"/>
</dbReference>
<keyword evidence="3 9" id="KW-0548">Nucleotidyltransferase</keyword>
<dbReference type="GO" id="GO:0005525">
    <property type="term" value="F:GTP binding"/>
    <property type="evidence" value="ECO:0007669"/>
    <property type="project" value="UniProtKB-KW"/>
</dbReference>
<dbReference type="PROSITE" id="PS51722">
    <property type="entry name" value="G_TR_2"/>
    <property type="match status" value="1"/>
</dbReference>
<dbReference type="InterPro" id="IPR044138">
    <property type="entry name" value="CysN_II"/>
</dbReference>
<feature type="region of interest" description="Disordered" evidence="7">
    <location>
        <begin position="1"/>
        <end position="21"/>
    </location>
</feature>
<evidence type="ECO:0000256" key="4">
    <source>
        <dbReference type="ARBA" id="ARBA00022741"/>
    </source>
</evidence>
<dbReference type="PRINTS" id="PR00315">
    <property type="entry name" value="ELONGATNFCT"/>
</dbReference>
<dbReference type="Gene3D" id="2.40.30.10">
    <property type="entry name" value="Translation factors"/>
    <property type="match status" value="2"/>
</dbReference>
<dbReference type="InterPro" id="IPR031157">
    <property type="entry name" value="G_TR_CS"/>
</dbReference>
<dbReference type="InterPro" id="IPR027417">
    <property type="entry name" value="P-loop_NTPase"/>
</dbReference>
<dbReference type="InterPro" id="IPR054696">
    <property type="entry name" value="GTP-eEF1A_C"/>
</dbReference>
<gene>
    <name evidence="9" type="ORF">AO384_0409</name>
</gene>
<evidence type="ECO:0000259" key="8">
    <source>
        <dbReference type="PROSITE" id="PS51722"/>
    </source>
</evidence>
<dbReference type="Proteomes" id="UP000078228">
    <property type="component" value="Unassembled WGS sequence"/>
</dbReference>
<evidence type="ECO:0000313" key="9">
    <source>
        <dbReference type="EMBL" id="OAU97723.1"/>
    </source>
</evidence>
<evidence type="ECO:0000256" key="3">
    <source>
        <dbReference type="ARBA" id="ARBA00022695"/>
    </source>
</evidence>
<dbReference type="Pfam" id="PF00009">
    <property type="entry name" value="GTP_EFTU"/>
    <property type="match status" value="1"/>
</dbReference>
<comment type="caution">
    <text evidence="9">The sequence shown here is derived from an EMBL/GenBank/DDBJ whole genome shotgun (WGS) entry which is preliminary data.</text>
</comment>
<dbReference type="PATRIC" id="fig|480.237.peg.566"/>
<dbReference type="CDD" id="cd04166">
    <property type="entry name" value="CysN_ATPS"/>
    <property type="match status" value="1"/>
</dbReference>
<evidence type="ECO:0000256" key="1">
    <source>
        <dbReference type="ARBA" id="ARBA00012391"/>
    </source>
</evidence>
<dbReference type="CDD" id="cd03695">
    <property type="entry name" value="CysN_NodQ_II"/>
    <property type="match status" value="1"/>
</dbReference>
<dbReference type="InterPro" id="IPR000795">
    <property type="entry name" value="T_Tr_GTP-bd_dom"/>
</dbReference>
<keyword evidence="2 9" id="KW-0808">Transferase</keyword>
<dbReference type="Pfam" id="PF22594">
    <property type="entry name" value="GTP-eEF1A_C"/>
    <property type="match status" value="1"/>
</dbReference>
<reference evidence="9 10" key="1">
    <citation type="journal article" date="2016" name="Genome Biol. Evol.">
        <title>Comparative Genomic Analyses of the Moraxella catarrhalis Serosensitive and Seroresistant Lineages Demonstrate Their Independent Evolution.</title>
        <authorList>
            <person name="Earl J.P."/>
            <person name="de Vries S.P."/>
            <person name="Ahmed A."/>
            <person name="Powell E."/>
            <person name="Schultz M.P."/>
            <person name="Hermans P.W."/>
            <person name="Hill D.J."/>
            <person name="Zhou Z."/>
            <person name="Constantinidou C.I."/>
            <person name="Hu F.Z."/>
            <person name="Bootsma H.J."/>
            <person name="Ehrlich G.D."/>
        </authorList>
    </citation>
    <scope>NUCLEOTIDE SEQUENCE [LARGE SCALE GENOMIC DNA]</scope>
    <source>
        <strain evidence="9 10">Z7542</strain>
    </source>
</reference>